<accession>A0A2G5SD69</accession>
<dbReference type="Pfam" id="PF01359">
    <property type="entry name" value="Transposase_1"/>
    <property type="match status" value="1"/>
</dbReference>
<feature type="domain" description="Exonuclease" evidence="1">
    <location>
        <begin position="336"/>
        <end position="527"/>
    </location>
</feature>
<dbReference type="SUPFAM" id="SSF53098">
    <property type="entry name" value="Ribonuclease H-like"/>
    <property type="match status" value="1"/>
</dbReference>
<dbReference type="Proteomes" id="UP000230233">
    <property type="component" value="Unassembled WGS sequence"/>
</dbReference>
<evidence type="ECO:0000313" key="2">
    <source>
        <dbReference type="EMBL" id="PIC12869.1"/>
    </source>
</evidence>
<comment type="caution">
    <text evidence="2">The sequence shown here is derived from an EMBL/GenBank/DDBJ whole genome shotgun (WGS) entry which is preliminary data.</text>
</comment>
<dbReference type="PANTHER" id="PTHR46060">
    <property type="entry name" value="MARINER MOS1 TRANSPOSASE-LIKE PROTEIN"/>
    <property type="match status" value="1"/>
</dbReference>
<evidence type="ECO:0000313" key="3">
    <source>
        <dbReference type="Proteomes" id="UP000230233"/>
    </source>
</evidence>
<dbReference type="GO" id="GO:0003676">
    <property type="term" value="F:nucleic acid binding"/>
    <property type="evidence" value="ECO:0007669"/>
    <property type="project" value="InterPro"/>
</dbReference>
<gene>
    <name evidence="2" type="ORF">B9Z55_028109</name>
</gene>
<proteinExistence type="predicted"/>
<dbReference type="InterPro" id="IPR036397">
    <property type="entry name" value="RNaseH_sf"/>
</dbReference>
<name>A0A2G5SD69_9PELO</name>
<dbReference type="InterPro" id="IPR013520">
    <property type="entry name" value="Ribonucl_H"/>
</dbReference>
<protein>
    <recommendedName>
        <fullName evidence="1">Exonuclease domain-containing protein</fullName>
    </recommendedName>
</protein>
<dbReference type="AlphaFoldDB" id="A0A2G5SD69"/>
<organism evidence="2 3">
    <name type="scientific">Caenorhabditis nigoni</name>
    <dbReference type="NCBI Taxonomy" id="1611254"/>
    <lineage>
        <taxon>Eukaryota</taxon>
        <taxon>Metazoa</taxon>
        <taxon>Ecdysozoa</taxon>
        <taxon>Nematoda</taxon>
        <taxon>Chromadorea</taxon>
        <taxon>Rhabditida</taxon>
        <taxon>Rhabditina</taxon>
        <taxon>Rhabditomorpha</taxon>
        <taxon>Rhabditoidea</taxon>
        <taxon>Rhabditidae</taxon>
        <taxon>Peloderinae</taxon>
        <taxon>Caenorhabditis</taxon>
    </lineage>
</organism>
<dbReference type="GO" id="GO:0000175">
    <property type="term" value="F:3'-5'-RNA exonuclease activity"/>
    <property type="evidence" value="ECO:0007669"/>
    <property type="project" value="InterPro"/>
</dbReference>
<reference evidence="3" key="1">
    <citation type="submission" date="2017-10" db="EMBL/GenBank/DDBJ databases">
        <title>Rapid genome shrinkage in a self-fertile nematode reveals novel sperm competition proteins.</title>
        <authorList>
            <person name="Yin D."/>
            <person name="Schwarz E.M."/>
            <person name="Thomas C.G."/>
            <person name="Felde R.L."/>
            <person name="Korf I.F."/>
            <person name="Cutter A.D."/>
            <person name="Schartner C.M."/>
            <person name="Ralston E.J."/>
            <person name="Meyer B.J."/>
            <person name="Haag E.S."/>
        </authorList>
    </citation>
    <scope>NUCLEOTIDE SEQUENCE [LARGE SCALE GENOMIC DNA]</scope>
    <source>
        <strain evidence="3">JU1422</strain>
    </source>
</reference>
<dbReference type="InterPro" id="IPR052709">
    <property type="entry name" value="Transposase-MT_Hybrid"/>
</dbReference>
<dbReference type="InterPro" id="IPR001888">
    <property type="entry name" value="Transposase_1"/>
</dbReference>
<sequence>MANRYIRLAGKSLSLCLFNHCSRIRRLCMISTLVNNKNVYNTHAPHYNTIRNWFHRFEKDDFSLDEKDRSGRPRELDLDKHALQSDPFQSSRELAVTFGVHHSTVLEGSKSLGMRKLFGRFIPHHLTQANLDRRVDDSITLLTLHAGDRWLDRLITGDEKWVFYDNHHRKSQWVGEGESPQDVPKSDLHPKKVMLSVCWGVDGPIYWELLPEGKTITGDLYTTQLRNLKKAVDRSALKDKKVYSQHDNARPHVSKQVKQELMGYGWNVLPHPPYSPDLAPSEYWLFGDMSRAFEGRSFNSRGAVEAALKQYFASRPAGFYRNGIHKLRERWRHFENLLILDFNTTCEENNYDYPTEIIQVSVTVINIRGKLIREDQKFNRFVRPVISPVLSEYCSRITGIDKNSINIADKFPVVYDQFVAWLREHNFQEKYFAFVCEDHQTIWLIAQYQFLLLDQSMPAIFRQWNNIVTVFQYLLPKRNYDNLPGETFVDKSSNYYNIEFIGNAHNASDKSYFLAKIIESYHKGSAGFPKSPLRE</sequence>
<dbReference type="Pfam" id="PF00929">
    <property type="entry name" value="RNase_T"/>
    <property type="match status" value="1"/>
</dbReference>
<dbReference type="FunFam" id="3.30.420.10:FF:000157">
    <property type="entry name" value="Cell death-related nuclease 4"/>
    <property type="match status" value="1"/>
</dbReference>
<evidence type="ECO:0000259" key="1">
    <source>
        <dbReference type="SMART" id="SM00479"/>
    </source>
</evidence>
<dbReference type="OrthoDB" id="5775694at2759"/>
<dbReference type="InterPro" id="IPR047201">
    <property type="entry name" value="ERI-1_3'hExo-like"/>
</dbReference>
<dbReference type="SMART" id="SM00479">
    <property type="entry name" value="EXOIII"/>
    <property type="match status" value="1"/>
</dbReference>
<dbReference type="PANTHER" id="PTHR46060:SF1">
    <property type="entry name" value="MARINER MOS1 TRANSPOSASE-LIKE PROTEIN"/>
    <property type="match status" value="1"/>
</dbReference>
<dbReference type="CDD" id="cd06133">
    <property type="entry name" value="ERI-1_3'hExo_like"/>
    <property type="match status" value="1"/>
</dbReference>
<keyword evidence="3" id="KW-1185">Reference proteome</keyword>
<dbReference type="EMBL" id="PDUG01000017">
    <property type="protein sequence ID" value="PIC12869.1"/>
    <property type="molecule type" value="Genomic_DNA"/>
</dbReference>
<dbReference type="Gene3D" id="3.30.420.10">
    <property type="entry name" value="Ribonuclease H-like superfamily/Ribonuclease H"/>
    <property type="match status" value="2"/>
</dbReference>
<dbReference type="STRING" id="1611254.A0A2G5SD69"/>
<dbReference type="InterPro" id="IPR012337">
    <property type="entry name" value="RNaseH-like_sf"/>
</dbReference>